<evidence type="ECO:0000313" key="11">
    <source>
        <dbReference type="EMBL" id="CAE6411612.1"/>
    </source>
</evidence>
<dbReference type="GO" id="GO:0005524">
    <property type="term" value="F:ATP binding"/>
    <property type="evidence" value="ECO:0007669"/>
    <property type="project" value="UniProtKB-KW"/>
</dbReference>
<dbReference type="Gene3D" id="3.40.50.300">
    <property type="entry name" value="P-loop containing nucleotide triphosphate hydrolases"/>
    <property type="match status" value="1"/>
</dbReference>
<feature type="region of interest" description="Disordered" evidence="9">
    <location>
        <begin position="1289"/>
        <end position="1343"/>
    </location>
</feature>
<dbReference type="Gene3D" id="1.10.4190.10">
    <property type="entry name" value="Urease accessory protein UreF"/>
    <property type="match status" value="1"/>
</dbReference>
<evidence type="ECO:0000256" key="9">
    <source>
        <dbReference type="SAM" id="MobiDB-lite"/>
    </source>
</evidence>
<accession>A0A8H2WWR2</accession>
<dbReference type="GO" id="GO:0000329">
    <property type="term" value="C:fungal-type vacuole membrane"/>
    <property type="evidence" value="ECO:0007669"/>
    <property type="project" value="TreeGrafter"/>
</dbReference>
<comment type="similarity">
    <text evidence="2">Belongs to the VAC14 family.</text>
</comment>
<dbReference type="InterPro" id="IPR002639">
    <property type="entry name" value="UreF"/>
</dbReference>
<comment type="similarity">
    <text evidence="3">Belongs to the AFG1 ATPase family.</text>
</comment>
<dbReference type="Pfam" id="PF12755">
    <property type="entry name" value="Vac14_Fab1_bd"/>
    <property type="match status" value="1"/>
</dbReference>
<reference evidence="11" key="1">
    <citation type="submission" date="2021-01" db="EMBL/GenBank/DDBJ databases">
        <authorList>
            <person name="Kaushik A."/>
        </authorList>
    </citation>
    <scope>NUCLEOTIDE SEQUENCE</scope>
    <source>
        <strain evidence="11">AG1-1C</strain>
    </source>
</reference>
<protein>
    <recommendedName>
        <fullName evidence="10">Vacuolar protein 14 C-terminal Fig4-binding domain-containing protein</fullName>
    </recommendedName>
</protein>
<dbReference type="EMBL" id="CAJMWS010000313">
    <property type="protein sequence ID" value="CAE6411612.1"/>
    <property type="molecule type" value="Genomic_DNA"/>
</dbReference>
<feature type="compositionally biased region" description="Polar residues" evidence="9">
    <location>
        <begin position="1314"/>
        <end position="1324"/>
    </location>
</feature>
<dbReference type="GO" id="GO:0016887">
    <property type="term" value="F:ATP hydrolysis activity"/>
    <property type="evidence" value="ECO:0007669"/>
    <property type="project" value="InterPro"/>
</dbReference>
<dbReference type="InterPro" id="IPR021841">
    <property type="entry name" value="VAC14_Fig4p-bd"/>
</dbReference>
<evidence type="ECO:0000256" key="7">
    <source>
        <dbReference type="ARBA" id="ARBA00023136"/>
    </source>
</evidence>
<dbReference type="InterPro" id="IPR026825">
    <property type="entry name" value="Vac14"/>
</dbReference>
<dbReference type="GO" id="GO:0016151">
    <property type="term" value="F:nickel cation binding"/>
    <property type="evidence" value="ECO:0007669"/>
    <property type="project" value="InterPro"/>
</dbReference>
<evidence type="ECO:0000256" key="6">
    <source>
        <dbReference type="ARBA" id="ARBA00022840"/>
    </source>
</evidence>
<keyword evidence="6" id="KW-0067">ATP-binding</keyword>
<dbReference type="NCBIfam" id="NF040713">
    <property type="entry name" value="ZapE"/>
    <property type="match status" value="1"/>
</dbReference>
<comment type="similarity">
    <text evidence="8">Belongs to the UreF family.</text>
</comment>
<evidence type="ECO:0000256" key="3">
    <source>
        <dbReference type="ARBA" id="ARBA00010322"/>
    </source>
</evidence>
<feature type="region of interest" description="Disordered" evidence="9">
    <location>
        <begin position="879"/>
        <end position="980"/>
    </location>
</feature>
<evidence type="ECO:0000313" key="12">
    <source>
        <dbReference type="Proteomes" id="UP000663846"/>
    </source>
</evidence>
<keyword evidence="4" id="KW-0677">Repeat</keyword>
<evidence type="ECO:0000256" key="5">
    <source>
        <dbReference type="ARBA" id="ARBA00022741"/>
    </source>
</evidence>
<dbReference type="GO" id="GO:0006661">
    <property type="term" value="P:phosphatidylinositol biosynthetic process"/>
    <property type="evidence" value="ECO:0007669"/>
    <property type="project" value="InterPro"/>
</dbReference>
<proteinExistence type="inferred from homology"/>
<feature type="compositionally biased region" description="Polar residues" evidence="9">
    <location>
        <begin position="948"/>
        <end position="972"/>
    </location>
</feature>
<organism evidence="11 12">
    <name type="scientific">Rhizoctonia solani</name>
    <dbReference type="NCBI Taxonomy" id="456999"/>
    <lineage>
        <taxon>Eukaryota</taxon>
        <taxon>Fungi</taxon>
        <taxon>Dikarya</taxon>
        <taxon>Basidiomycota</taxon>
        <taxon>Agaricomycotina</taxon>
        <taxon>Agaricomycetes</taxon>
        <taxon>Cantharellales</taxon>
        <taxon>Ceratobasidiaceae</taxon>
        <taxon>Rhizoctonia</taxon>
    </lineage>
</organism>
<dbReference type="InterPro" id="IPR011989">
    <property type="entry name" value="ARM-like"/>
</dbReference>
<evidence type="ECO:0000256" key="8">
    <source>
        <dbReference type="ARBA" id="ARBA00046339"/>
    </source>
</evidence>
<dbReference type="SUPFAM" id="SSF48371">
    <property type="entry name" value="ARM repeat"/>
    <property type="match status" value="1"/>
</dbReference>
<evidence type="ECO:0000256" key="1">
    <source>
        <dbReference type="ARBA" id="ARBA00004308"/>
    </source>
</evidence>
<dbReference type="PANTHER" id="PTHR16023:SF0">
    <property type="entry name" value="PROTEIN VAC14 HOMOLOG"/>
    <property type="match status" value="1"/>
</dbReference>
<feature type="domain" description="Vacuolar protein 14 C-terminal Fig4-binding" evidence="10">
    <location>
        <begin position="1076"/>
        <end position="1146"/>
    </location>
</feature>
<dbReference type="SUPFAM" id="SSF52540">
    <property type="entry name" value="P-loop containing nucleoside triphosphate hydrolases"/>
    <property type="match status" value="1"/>
</dbReference>
<evidence type="ECO:0000256" key="4">
    <source>
        <dbReference type="ARBA" id="ARBA00022737"/>
    </source>
</evidence>
<sequence length="1631" mass="180273">MRGVAQGFYNQGLTPTEKYNELVSTGLLRDDPHQKGVVEYLQALHDELRSFNPPHYSEAHANPKSLFSRLFSTSASSAATATVPPKGLYLYGDVGTGKSMLMDLFYDTLPPEVRSKRRVHFHAFMVDVHKAIHASKAGGAGDKDPIPGVARDLARNAEVLCFDEFQVTDIVDAMILRRLMESLMEAGVVFVMTSNRHPDDLYKNGIQRSSFIPCIDLLKERFHVVDLDSPTDYRKIPRALSKVYFDPLTPENRTEMDKLFHALAGDHIATDRTLSIWGRQLRIPESAGRVARFSFLDLCGKPLSAADYIEVTREFETIFVTDVPSMNLGQKDMARRFITFIDACYESKTKVFISSEVPIARIFSGDSDNGASISDHQRSVMDDLGLNAESIGKSAIFTGEEEVFAFARACSRLVQMEEFDQKEIVSFGFLAQPVPMEPAIVRGLNDKLYDKRKAAALDLEKLVRECHTSGDSHRINTIIDQLIDLFSSTTNPLHARNGGLIGLAAAAIALGVEVAVYMDKFIGPLLRCFDDSESRVRYFACESMYNIAKVSKGEILVYFNPIFDHLSRLAADAETSVKNGAELLDRLLKDIVAESAPVYFPQFPETEKARQRQEDAHKLKNEGVLVPQSEFPGARRAFSLANFIPLLAERIHVISPFSRSYLVSWITVLDSVPDLELVTYLPEFLDGLLKYLSDPTEDVKVATEGVLADFLHEIQEITLLQKRKEERARAVRDALAAQNEKTEENKTVLPGGDADNEQLSRGAFMPDGEAKPGVDAANKVTEGEAAHESGAWIPGQGVKVNHAAIVEILINQLDPSQDEIQQTTALGWISKFLEFAPEVVVPFTPRLTPAILPNLAHHIPAMQSAAALTNQKLFSLIQSLPSPSPTTGGGVPSSSAQSLRNAPSSPISSATRVTLTETAAPTDSSDKQPAQPSKLRTTVLPGDGASIASGSAVESSQGPTSRPHSPILSTSTEEPDPFDYQSTVNGLTIQFLSEHEETRIFSLKWLIMLHQKAPKKILSMDDGTFPALLKTLSDTSEEVIKHDLQLLAQISSSSEEGYFKAFVINLLELFSTDKGLLDSRGNLIIRQLCMSLNTERIYRTFAEILEREEDLEFASVMAQKLNIILITSPELSDFRKRLKNLESRASIRNQWFTQFTNRGELEITLPLLVQIDKLVQLIESPVFTSLRLQLLEPDRHPYLFKCLYGLLMILPQSSAFLSLSRRLGAVGSMGVQQMPQRTSTVATQVANRAKVTREEIKWQELLSHFRAVQAKHEKARRRDLAIEPEFSFMEHAESDRGQGSSARPNMRRKPSHPNDMSTSRQSGALSPLNPRRSGILGSGMGGGGRPLSPTACIQLMDNEEYLLMILSDGNLPTGAFVASAGLESYIKHGHPGGSSSKAPEATINFMRDNLHSYAHSAIPFVHHANRIMEDFKATSDDSGALNRLLELDDLYDKMTLNHVARRASKTQGVALLTLYSRGFSLPPVLLQPPDATRSEHEDKTTQLVNTLKLRIRQGSTPGHLPICWAVLTSGLELSSERSIEVHLFLYARSILSSAIRLNTLGPYGAQQLLLHIVKPLVRDVTNSKFGSVTAAGISKIGAEEEGDEDGPANTWPLGEILAARHDLQHSRIFNS</sequence>
<name>A0A8H2WWR2_9AGAM</name>
<dbReference type="GO" id="GO:0010008">
    <property type="term" value="C:endosome membrane"/>
    <property type="evidence" value="ECO:0007669"/>
    <property type="project" value="TreeGrafter"/>
</dbReference>
<dbReference type="InterPro" id="IPR038277">
    <property type="entry name" value="UreF_sf"/>
</dbReference>
<feature type="domain" description="Vacuolar protein 14 C-terminal Fig4-binding" evidence="10">
    <location>
        <begin position="1159"/>
        <end position="1225"/>
    </location>
</feature>
<dbReference type="GO" id="GO:0070772">
    <property type="term" value="C:PAS complex"/>
    <property type="evidence" value="ECO:0007669"/>
    <property type="project" value="InterPro"/>
</dbReference>
<comment type="subcellular location">
    <subcellularLocation>
        <location evidence="1">Endomembrane system</location>
    </subcellularLocation>
</comment>
<dbReference type="Pfam" id="PF03969">
    <property type="entry name" value="AFG1_ATPase"/>
    <property type="match status" value="1"/>
</dbReference>
<evidence type="ECO:0000256" key="2">
    <source>
        <dbReference type="ARBA" id="ARBA00010225"/>
    </source>
</evidence>
<dbReference type="Gene3D" id="1.25.10.10">
    <property type="entry name" value="Leucine-rich Repeat Variant"/>
    <property type="match status" value="2"/>
</dbReference>
<keyword evidence="7" id="KW-0472">Membrane</keyword>
<evidence type="ECO:0000259" key="10">
    <source>
        <dbReference type="Pfam" id="PF11916"/>
    </source>
</evidence>
<dbReference type="Pfam" id="PF11916">
    <property type="entry name" value="Vac14_Fig4_bd"/>
    <property type="match status" value="2"/>
</dbReference>
<gene>
    <name evidence="11" type="ORF">RDB_LOCUS69789</name>
</gene>
<comment type="caution">
    <text evidence="11">The sequence shown here is derived from an EMBL/GenBank/DDBJ whole genome shotgun (WGS) entry which is preliminary data.</text>
</comment>
<dbReference type="InterPro" id="IPR027417">
    <property type="entry name" value="P-loop_NTPase"/>
</dbReference>
<dbReference type="InterPro" id="IPR016024">
    <property type="entry name" value="ARM-type_fold"/>
</dbReference>
<keyword evidence="5" id="KW-0547">Nucleotide-binding</keyword>
<feature type="compositionally biased region" description="Polar residues" evidence="9">
    <location>
        <begin position="896"/>
        <end position="936"/>
    </location>
</feature>
<dbReference type="PANTHER" id="PTHR16023">
    <property type="entry name" value="TAX1 BINDING PROTEIN-RELATED"/>
    <property type="match status" value="1"/>
</dbReference>
<dbReference type="InterPro" id="IPR005654">
    <property type="entry name" value="ATPase_AFG1-like"/>
</dbReference>
<dbReference type="Pfam" id="PF01730">
    <property type="entry name" value="UreF"/>
    <property type="match status" value="1"/>
</dbReference>
<dbReference type="Proteomes" id="UP000663846">
    <property type="component" value="Unassembled WGS sequence"/>
</dbReference>